<reference evidence="2" key="1">
    <citation type="journal article" date="2023" name="Science">
        <title>Genome structures resolve the early diversification of teleost fishes.</title>
        <authorList>
            <person name="Parey E."/>
            <person name="Louis A."/>
            <person name="Montfort J."/>
            <person name="Bouchez O."/>
            <person name="Roques C."/>
            <person name="Iampietro C."/>
            <person name="Lluch J."/>
            <person name="Castinel A."/>
            <person name="Donnadieu C."/>
            <person name="Desvignes T."/>
            <person name="Floi Bucao C."/>
            <person name="Jouanno E."/>
            <person name="Wen M."/>
            <person name="Mejri S."/>
            <person name="Dirks R."/>
            <person name="Jansen H."/>
            <person name="Henkel C."/>
            <person name="Chen W.J."/>
            <person name="Zahm M."/>
            <person name="Cabau C."/>
            <person name="Klopp C."/>
            <person name="Thompson A.W."/>
            <person name="Robinson-Rechavi M."/>
            <person name="Braasch I."/>
            <person name="Lecointre G."/>
            <person name="Bobe J."/>
            <person name="Postlethwait J.H."/>
            <person name="Berthelot C."/>
            <person name="Roest Crollius H."/>
            <person name="Guiguen Y."/>
        </authorList>
    </citation>
    <scope>NUCLEOTIDE SEQUENCE</scope>
    <source>
        <strain evidence="2">NC1722</strain>
    </source>
</reference>
<dbReference type="Proteomes" id="UP001221898">
    <property type="component" value="Unassembled WGS sequence"/>
</dbReference>
<comment type="caution">
    <text evidence="2">The sequence shown here is derived from an EMBL/GenBank/DDBJ whole genome shotgun (WGS) entry which is preliminary data.</text>
</comment>
<sequence>MSIANDAGIGASVSSPPFRVCRPQCAVPRGVWRESQSRHRPPTDKEKDKGKMHARDLTGHSLFTALVCAVLGRVEESGGLCGHTHGGLSERCQAGRKWGGRRVLYSLFHRGGGGQAVSRVTQVSQGAVAVMKGLSAARQARGPTDSGGLWAASCTRRSLFHNSERLSPRFGRQSRPAPGQLPARRAPCATPLRAGDNPEAMGASARGHSQLSIRVEKEGTARARIAVARLQLSLRPACQSDREHLIPSQSRRQEELQWDTCRDLYTATQGLGLLSVLLCGPLHRGLS</sequence>
<evidence type="ECO:0000313" key="3">
    <source>
        <dbReference type="Proteomes" id="UP001221898"/>
    </source>
</evidence>
<organism evidence="2 3">
    <name type="scientific">Aldrovandia affinis</name>
    <dbReference type="NCBI Taxonomy" id="143900"/>
    <lineage>
        <taxon>Eukaryota</taxon>
        <taxon>Metazoa</taxon>
        <taxon>Chordata</taxon>
        <taxon>Craniata</taxon>
        <taxon>Vertebrata</taxon>
        <taxon>Euteleostomi</taxon>
        <taxon>Actinopterygii</taxon>
        <taxon>Neopterygii</taxon>
        <taxon>Teleostei</taxon>
        <taxon>Notacanthiformes</taxon>
        <taxon>Halosauridae</taxon>
        <taxon>Aldrovandia</taxon>
    </lineage>
</organism>
<dbReference type="EMBL" id="JAINUG010000074">
    <property type="protein sequence ID" value="KAJ8400849.1"/>
    <property type="molecule type" value="Genomic_DNA"/>
</dbReference>
<keyword evidence="3" id="KW-1185">Reference proteome</keyword>
<gene>
    <name evidence="2" type="ORF">AAFF_G00392030</name>
</gene>
<feature type="region of interest" description="Disordered" evidence="1">
    <location>
        <begin position="31"/>
        <end position="54"/>
    </location>
</feature>
<dbReference type="AlphaFoldDB" id="A0AAD7SE66"/>
<evidence type="ECO:0000256" key="1">
    <source>
        <dbReference type="SAM" id="MobiDB-lite"/>
    </source>
</evidence>
<protein>
    <submittedName>
        <fullName evidence="2">Uncharacterized protein</fullName>
    </submittedName>
</protein>
<name>A0AAD7SE66_9TELE</name>
<proteinExistence type="predicted"/>
<evidence type="ECO:0000313" key="2">
    <source>
        <dbReference type="EMBL" id="KAJ8400849.1"/>
    </source>
</evidence>
<accession>A0AAD7SE66</accession>
<feature type="region of interest" description="Disordered" evidence="1">
    <location>
        <begin position="168"/>
        <end position="209"/>
    </location>
</feature>